<dbReference type="Gene3D" id="3.40.50.300">
    <property type="entry name" value="P-loop containing nucleotide triphosphate hydrolases"/>
    <property type="match status" value="1"/>
</dbReference>
<dbReference type="EMBL" id="LJOW01000002">
    <property type="protein sequence ID" value="OBQ45568.1"/>
    <property type="molecule type" value="Genomic_DNA"/>
</dbReference>
<evidence type="ECO:0000313" key="2">
    <source>
        <dbReference type="Proteomes" id="UP000092093"/>
    </source>
</evidence>
<dbReference type="AlphaFoldDB" id="A0A1B7X8A8"/>
<dbReference type="Proteomes" id="UP000092093">
    <property type="component" value="Unassembled WGS sequence"/>
</dbReference>
<reference evidence="1 2" key="1">
    <citation type="submission" date="2015-09" db="EMBL/GenBank/DDBJ databases">
        <title>Aphanizomenon flos-aquae WA102.</title>
        <authorList>
            <person name="Driscoll C."/>
        </authorList>
    </citation>
    <scope>NUCLEOTIDE SEQUENCE [LARGE SCALE GENOMIC DNA]</scope>
    <source>
        <strain evidence="1">WA102</strain>
    </source>
</reference>
<dbReference type="InterPro" id="IPR027417">
    <property type="entry name" value="P-loop_NTPase"/>
</dbReference>
<name>A0A1B7X8A8_APHFL</name>
<protein>
    <recommendedName>
        <fullName evidence="3">Sulfotransferase domain-containing protein</fullName>
    </recommendedName>
</protein>
<gene>
    <name evidence="1" type="ORF">AN484_00950</name>
</gene>
<evidence type="ECO:0008006" key="3">
    <source>
        <dbReference type="Google" id="ProtNLM"/>
    </source>
</evidence>
<sequence>MSKYNKIYFLHIPKTGGRFFTKYILEPISETLKENNISVLTLPKNVSKHGGWHKDIDENTYIISVFRDPVEFFVSATAHIAADEKGLVDEANDFIIKDEESVLDIKKEFLYEKLEQLKYLKNFQSNNFLLTATEGQLLQEARKAYNKNIDLDTKLAYERIQRVNLMIRHKDLRSINYSLLINKISEDLGIDIDIDVSSADREHYKNSSSEVLFDKLNSEDKEKIYNNFLFDKEIYENNSLFWNKKI</sequence>
<accession>A0A1B7X8A8</accession>
<evidence type="ECO:0000313" key="1">
    <source>
        <dbReference type="EMBL" id="OBQ45568.1"/>
    </source>
</evidence>
<comment type="caution">
    <text evidence="1">The sequence shown here is derived from an EMBL/GenBank/DDBJ whole genome shotgun (WGS) entry which is preliminary data.</text>
</comment>
<proteinExistence type="predicted"/>
<organism evidence="1 2">
    <name type="scientific">Aphanizomenon flos-aquae WA102</name>
    <dbReference type="NCBI Taxonomy" id="1710896"/>
    <lineage>
        <taxon>Bacteria</taxon>
        <taxon>Bacillati</taxon>
        <taxon>Cyanobacteriota</taxon>
        <taxon>Cyanophyceae</taxon>
        <taxon>Nostocales</taxon>
        <taxon>Aphanizomenonaceae</taxon>
        <taxon>Aphanizomenon</taxon>
    </lineage>
</organism>